<dbReference type="Pfam" id="PF03929">
    <property type="entry name" value="PepSY_TM"/>
    <property type="match status" value="1"/>
</dbReference>
<dbReference type="PANTHER" id="PTHR34219:SF3">
    <property type="entry name" value="BLL7967 PROTEIN"/>
    <property type="match status" value="1"/>
</dbReference>
<comment type="caution">
    <text evidence="3">The sequence shown here is derived from an EMBL/GenBank/DDBJ whole genome shotgun (WGS) entry which is preliminary data.</text>
</comment>
<gene>
    <name evidence="3" type="ORF">EOD42_13020</name>
</gene>
<feature type="domain" description="PepSY" evidence="2">
    <location>
        <begin position="243"/>
        <end position="305"/>
    </location>
</feature>
<dbReference type="AlphaFoldDB" id="A0A437MEE3"/>
<evidence type="ECO:0000256" key="1">
    <source>
        <dbReference type="SAM" id="Phobius"/>
    </source>
</evidence>
<accession>A0A437MEE3</accession>
<dbReference type="RefSeq" id="WP_127787977.1">
    <property type="nucleotide sequence ID" value="NZ_SACL01000004.1"/>
</dbReference>
<sequence>MNGKRIWRITHRWVGLVLGTALALIGLTGAISAYQREIDAALNPSLFTPGEGPARIGAEEAMATARALAPAAQIRLVRLPDPVWPVFTVNQFRRTDDGQRLWMVHVDPASGRVLGEREFEASFARTVNRLHSTLLLRQWWGRELVGIAGIFGLFSIASGIWLWWPRSQFRQALTQLRRRPRQLFYLDLHSLVGIWLMIPLVVITFTGVWKALPSVVRPAVNLMTETRERAPGIPGRPSPNPPIGAARAQAIAEAAIPGAQAGIVAPPGPRRNSWEIGLRGVDGDPRIRNRSLVWVNPQTGEVMGMLGEGHGPLGARMEKDLLWLHSGVLFGGPGQFIGLLAGLSLPALWVSGLLLWLRKRRIRQRSPVMAGARAAVG</sequence>
<dbReference type="PANTHER" id="PTHR34219">
    <property type="entry name" value="IRON-REGULATED INNER MEMBRANE PROTEIN-RELATED"/>
    <property type="match status" value="1"/>
</dbReference>
<dbReference type="Proteomes" id="UP000282957">
    <property type="component" value="Unassembled WGS sequence"/>
</dbReference>
<dbReference type="EMBL" id="SACL01000004">
    <property type="protein sequence ID" value="RVT96043.1"/>
    <property type="molecule type" value="Genomic_DNA"/>
</dbReference>
<proteinExistence type="predicted"/>
<dbReference type="OrthoDB" id="9791166at2"/>
<keyword evidence="1" id="KW-0812">Transmembrane</keyword>
<dbReference type="InterPro" id="IPR025711">
    <property type="entry name" value="PepSY"/>
</dbReference>
<evidence type="ECO:0000313" key="4">
    <source>
        <dbReference type="Proteomes" id="UP000282957"/>
    </source>
</evidence>
<feature type="transmembrane region" description="Helical" evidence="1">
    <location>
        <begin position="336"/>
        <end position="357"/>
    </location>
</feature>
<protein>
    <submittedName>
        <fullName evidence="3">PepSY domain-containing protein</fullName>
    </submittedName>
</protein>
<keyword evidence="1" id="KW-0472">Membrane</keyword>
<evidence type="ECO:0000259" key="2">
    <source>
        <dbReference type="Pfam" id="PF03413"/>
    </source>
</evidence>
<name>A0A437MEE3_9PROT</name>
<feature type="transmembrane region" description="Helical" evidence="1">
    <location>
        <begin position="184"/>
        <end position="209"/>
    </location>
</feature>
<dbReference type="Pfam" id="PF03413">
    <property type="entry name" value="PepSY"/>
    <property type="match status" value="2"/>
</dbReference>
<dbReference type="InterPro" id="IPR005625">
    <property type="entry name" value="PepSY-ass_TM"/>
</dbReference>
<evidence type="ECO:0000313" key="3">
    <source>
        <dbReference type="EMBL" id="RVT96043.1"/>
    </source>
</evidence>
<feature type="transmembrane region" description="Helical" evidence="1">
    <location>
        <begin position="144"/>
        <end position="164"/>
    </location>
</feature>
<feature type="domain" description="PepSY" evidence="2">
    <location>
        <begin position="56"/>
        <end position="116"/>
    </location>
</feature>
<keyword evidence="1" id="KW-1133">Transmembrane helix</keyword>
<reference evidence="3 4" key="1">
    <citation type="submission" date="2019-01" db="EMBL/GenBank/DDBJ databases">
        <authorList>
            <person name="Chen W.-M."/>
        </authorList>
    </citation>
    <scope>NUCLEOTIDE SEQUENCE [LARGE SCALE GENOMIC DNA]</scope>
    <source>
        <strain evidence="3 4">CCP-6</strain>
    </source>
</reference>
<organism evidence="3 4">
    <name type="scientific">Rhodovarius crocodyli</name>
    <dbReference type="NCBI Taxonomy" id="1979269"/>
    <lineage>
        <taxon>Bacteria</taxon>
        <taxon>Pseudomonadati</taxon>
        <taxon>Pseudomonadota</taxon>
        <taxon>Alphaproteobacteria</taxon>
        <taxon>Acetobacterales</taxon>
        <taxon>Roseomonadaceae</taxon>
        <taxon>Rhodovarius</taxon>
    </lineage>
</organism>
<keyword evidence="4" id="KW-1185">Reference proteome</keyword>